<dbReference type="EMBL" id="AP018365">
    <property type="protein sequence ID" value="BBB01069.1"/>
    <property type="molecule type" value="Genomic_DNA"/>
</dbReference>
<keyword evidence="3" id="KW-0645">Protease</keyword>
<organism evidence="8 9">
    <name type="scientific">Actinacidiphila reveromycinica</name>
    <dbReference type="NCBI Taxonomy" id="659352"/>
    <lineage>
        <taxon>Bacteria</taxon>
        <taxon>Bacillati</taxon>
        <taxon>Actinomycetota</taxon>
        <taxon>Actinomycetes</taxon>
        <taxon>Kitasatosporales</taxon>
        <taxon>Streptomycetaceae</taxon>
        <taxon>Actinacidiphila</taxon>
    </lineage>
</organism>
<evidence type="ECO:0000313" key="9">
    <source>
        <dbReference type="Proteomes" id="UP000595703"/>
    </source>
</evidence>
<keyword evidence="2" id="KW-1188">Viral release from host cell</keyword>
<dbReference type="InterPro" id="IPR054613">
    <property type="entry name" value="Peptidase_S78_dom"/>
</dbReference>
<feature type="compositionally biased region" description="Polar residues" evidence="5">
    <location>
        <begin position="585"/>
        <end position="596"/>
    </location>
</feature>
<dbReference type="Pfam" id="PF04586">
    <property type="entry name" value="Peptidase_S78"/>
    <property type="match status" value="1"/>
</dbReference>
<dbReference type="SUPFAM" id="SSF56563">
    <property type="entry name" value="Major capsid protein gp5"/>
    <property type="match status" value="1"/>
</dbReference>
<reference evidence="8 9" key="2">
    <citation type="journal article" date="2011" name="J. Antibiot.">
        <title>Furaquinocins I and J: novel polyketide isoprenoid hybrid compounds from Streptomyces reveromyceticus SN-593.</title>
        <authorList>
            <person name="Panthee S."/>
            <person name="Takahashi S."/>
            <person name="Takagi H."/>
            <person name="Nogawa T."/>
            <person name="Oowada E."/>
            <person name="Uramoto M."/>
            <person name="Osada H."/>
        </authorList>
    </citation>
    <scope>NUCLEOTIDE SEQUENCE [LARGE SCALE GENOMIC DNA]</scope>
    <source>
        <strain evidence="8 9">SN-593</strain>
    </source>
</reference>
<comment type="subcellular location">
    <subcellularLocation>
        <location evidence="1">Virion</location>
    </subcellularLocation>
</comment>
<dbReference type="RefSeq" id="WP_202237018.1">
    <property type="nucleotide sequence ID" value="NZ_AP018365.1"/>
</dbReference>
<feature type="region of interest" description="Disordered" evidence="5">
    <location>
        <begin position="269"/>
        <end position="312"/>
    </location>
</feature>
<dbReference type="GO" id="GO:0008233">
    <property type="term" value="F:peptidase activity"/>
    <property type="evidence" value="ECO:0007669"/>
    <property type="project" value="UniProtKB-KW"/>
</dbReference>
<evidence type="ECO:0000256" key="3">
    <source>
        <dbReference type="ARBA" id="ARBA00022670"/>
    </source>
</evidence>
<dbReference type="NCBIfam" id="TIGR01554">
    <property type="entry name" value="major_cap_HK97"/>
    <property type="match status" value="1"/>
</dbReference>
<evidence type="ECO:0000259" key="7">
    <source>
        <dbReference type="Pfam" id="PF05065"/>
    </source>
</evidence>
<evidence type="ECO:0000313" key="8">
    <source>
        <dbReference type="EMBL" id="BBB01069.1"/>
    </source>
</evidence>
<evidence type="ECO:0000259" key="6">
    <source>
        <dbReference type="Pfam" id="PF04586"/>
    </source>
</evidence>
<evidence type="ECO:0000256" key="2">
    <source>
        <dbReference type="ARBA" id="ARBA00022612"/>
    </source>
</evidence>
<evidence type="ECO:0000256" key="4">
    <source>
        <dbReference type="ARBA" id="ARBA00022801"/>
    </source>
</evidence>
<dbReference type="InterPro" id="IPR054612">
    <property type="entry name" value="Phage_capsid-like_C"/>
</dbReference>
<reference evidence="8 9" key="1">
    <citation type="journal article" date="2010" name="J. Bacteriol.">
        <title>Biochemical characterization of a novel indole prenyltransferase from Streptomyces sp. SN-593.</title>
        <authorList>
            <person name="Takahashi S."/>
            <person name="Takagi H."/>
            <person name="Toyoda A."/>
            <person name="Uramoto M."/>
            <person name="Nogawa T."/>
            <person name="Ueki M."/>
            <person name="Sakaki Y."/>
            <person name="Osada H."/>
        </authorList>
    </citation>
    <scope>NUCLEOTIDE SEQUENCE [LARGE SCALE GENOMIC DNA]</scope>
    <source>
        <strain evidence="8 9">SN-593</strain>
    </source>
</reference>
<dbReference type="AlphaFoldDB" id="A0A7U3VRS2"/>
<dbReference type="GO" id="GO:0006508">
    <property type="term" value="P:proteolysis"/>
    <property type="evidence" value="ECO:0007669"/>
    <property type="project" value="UniProtKB-KW"/>
</dbReference>
<gene>
    <name evidence="8" type="ORF">RVR_8311</name>
</gene>
<evidence type="ECO:0000256" key="5">
    <source>
        <dbReference type="SAM" id="MobiDB-lite"/>
    </source>
</evidence>
<feature type="domain" description="Prohead serine protease" evidence="6">
    <location>
        <begin position="19"/>
        <end position="182"/>
    </location>
</feature>
<name>A0A7U3VRS2_9ACTN</name>
<dbReference type="Proteomes" id="UP000595703">
    <property type="component" value="Chromosome"/>
</dbReference>
<reference evidence="8 9" key="4">
    <citation type="journal article" date="2020" name="Sci. Rep.">
        <title>beta-carboline chemical signals induce reveromycin production through a LuxR family regulator in Streptomyces sp. SN-593.</title>
        <authorList>
            <person name="Panthee S."/>
            <person name="Kito N."/>
            <person name="Hayashi T."/>
            <person name="Shimizu T."/>
            <person name="Ishikawa J."/>
            <person name="Hamamoto H."/>
            <person name="Osada H."/>
            <person name="Takahashi S."/>
        </authorList>
    </citation>
    <scope>NUCLEOTIDE SEQUENCE [LARGE SCALE GENOMIC DNA]</scope>
    <source>
        <strain evidence="8 9">SN-593</strain>
    </source>
</reference>
<feature type="region of interest" description="Disordered" evidence="5">
    <location>
        <begin position="575"/>
        <end position="596"/>
    </location>
</feature>
<dbReference type="Pfam" id="PF05065">
    <property type="entry name" value="Phage_capsid"/>
    <property type="match status" value="1"/>
</dbReference>
<sequence length="818" mass="86768">MTGDQNLHSRVFALDDIQIRAGGDGRTVTAYAAVFDSPTFIVDQDGEYDEQIARTAFDKTVQERAGRIGVFYNHAKTLHGTPSESGSVPIGVPLEAPRADGKGLLTVTRYNKTPLADAVLESIRNGDITGQSFTGRFIKSTPTGPYLPDRSTGQRTLVTRQEIALIEYGPTPIPAYSDAAIVGVRSQGASGNLDAPNVADLDAAAVAHATAQGWTMPDGACPIRDLDHHGRADLDTALVAVDSTTADDVRAHITQRAAELGLSSLIPASWPSTSGRTEPAPRTPAAVHGTGAAVTPTAPSGAASEPHTHSANITNRSTNEARTDMDDRMTVEERAARQSEIRARLQEIDSEYSGATMPAELQQEWDGLLEENETHGRALADSERRQAQLQAVLAANPGATERTDRAGFLGGGRQAPAVHIGVDVYDTTSIRTQARNPEEAAGMLRDRAMRAIEIAQFPGAESREAAQERASYLVDTKDDEHGTLARRMLTTGSPIYNRAFGKMMQKLSVNGLTGEEHRALSLGVDAGGGYAVPFQLDPTVILTSSGVINPLRQVARVEQIVGKAWEGVTSAGVTVTRGSEGDQAPDSTPTLGQPSVTTTRVQGFVPFSVEIERSWNEMRGEVTMLLQDAKDTEEAGSFITGDGTGTNPGGVIGTIGAGQKVGQSGSAGALTIPDDLFALETALPPRFRPRATWLGNKTIYNKVRAAAQSKGGLAGDLWARLQTGQPPELIGYSAYEVSSMDGTIESTGGGDNLVLAFGDFKTGFLIVDRIGMSVELVPHLFGANGRPTGQRGIYAYWSNNSKIIVPNAIRVLNVVSPT</sequence>
<dbReference type="KEGG" id="arev:RVR_8311"/>
<feature type="domain" description="Phage capsid-like C-terminal" evidence="7">
    <location>
        <begin position="528"/>
        <end position="813"/>
    </location>
</feature>
<accession>A0A7U3VRS2</accession>
<dbReference type="InterPro" id="IPR024455">
    <property type="entry name" value="Phage_capsid"/>
</dbReference>
<reference evidence="8 9" key="3">
    <citation type="journal article" date="2011" name="Nat. Chem. Biol.">
        <title>Reveromycin A biosynthesis uses RevG and RevJ for stereospecific spiroacetal formation.</title>
        <authorList>
            <person name="Takahashi S."/>
            <person name="Toyoda A."/>
            <person name="Sekiyama Y."/>
            <person name="Takagi H."/>
            <person name="Nogawa T."/>
            <person name="Uramoto M."/>
            <person name="Suzuki R."/>
            <person name="Koshino H."/>
            <person name="Kumano T."/>
            <person name="Panthee S."/>
            <person name="Dairi T."/>
            <person name="Ishikawa J."/>
            <person name="Ikeda H."/>
            <person name="Sakaki Y."/>
            <person name="Osada H."/>
        </authorList>
    </citation>
    <scope>NUCLEOTIDE SEQUENCE [LARGE SCALE GENOMIC DNA]</scope>
    <source>
        <strain evidence="8 9">SN-593</strain>
    </source>
</reference>
<keyword evidence="9" id="KW-1185">Reference proteome</keyword>
<proteinExistence type="predicted"/>
<dbReference type="Gene3D" id="3.30.2400.10">
    <property type="entry name" value="Major capsid protein gp5"/>
    <property type="match status" value="1"/>
</dbReference>
<keyword evidence="4" id="KW-0378">Hydrolase</keyword>
<evidence type="ECO:0000256" key="1">
    <source>
        <dbReference type="ARBA" id="ARBA00004328"/>
    </source>
</evidence>
<protein>
    <submittedName>
        <fullName evidence="8">Putative phage major capsid protein</fullName>
    </submittedName>
</protein>